<reference evidence="2" key="1">
    <citation type="submission" date="2014-06" db="EMBL/GenBank/DDBJ databases">
        <authorList>
            <person name="Berkman P.J."/>
        </authorList>
    </citation>
    <scope>NUCLEOTIDE SEQUENCE [LARGE SCALE GENOMIC DNA]</scope>
</reference>
<dbReference type="EMBL" id="CCFA01002201">
    <property type="protein sequence ID" value="CDS00219.1"/>
    <property type="molecule type" value="Genomic_DNA"/>
</dbReference>
<proteinExistence type="predicted"/>
<name>A0A0F7RYP3_9BASI</name>
<gene>
    <name evidence="1" type="primary">SSCI38290.1</name>
</gene>
<organism evidence="1 2">
    <name type="scientific">Sporisorium scitamineum</name>
    <dbReference type="NCBI Taxonomy" id="49012"/>
    <lineage>
        <taxon>Eukaryota</taxon>
        <taxon>Fungi</taxon>
        <taxon>Dikarya</taxon>
        <taxon>Basidiomycota</taxon>
        <taxon>Ustilaginomycotina</taxon>
        <taxon>Ustilaginomycetes</taxon>
        <taxon>Ustilaginales</taxon>
        <taxon>Ustilaginaceae</taxon>
        <taxon>Sporisorium</taxon>
    </lineage>
</organism>
<feature type="non-terminal residue" evidence="1">
    <location>
        <position position="81"/>
    </location>
</feature>
<keyword evidence="2" id="KW-1185">Reference proteome</keyword>
<evidence type="ECO:0000313" key="2">
    <source>
        <dbReference type="Proteomes" id="UP000242770"/>
    </source>
</evidence>
<protein>
    <submittedName>
        <fullName evidence="1">Uncharacterized protein</fullName>
    </submittedName>
</protein>
<dbReference type="Proteomes" id="UP000242770">
    <property type="component" value="Unassembled WGS sequence"/>
</dbReference>
<accession>A0A0F7RYP3</accession>
<evidence type="ECO:0000313" key="1">
    <source>
        <dbReference type="EMBL" id="CDS00219.1"/>
    </source>
</evidence>
<sequence>MPIDNYRSKGMAGFKPDSSVAGLEADLRGIREQLGTDQGGKQIDVYEMARRDPEASVKQIMYNMLSLSSETYTDAEGNKVT</sequence>
<dbReference type="AlphaFoldDB" id="A0A0F7RYP3"/>
<dbReference type="STRING" id="49012.A0A0F7RYP3"/>